<sequence length="49" mass="5968">MASLMDRVRAYMRSPKGRQTVESAKRMARDPRNQHKARHFLDKFRSRRH</sequence>
<comment type="caution">
    <text evidence="2">The sequence shown here is derived from an EMBL/GenBank/DDBJ whole genome shotgun (WGS) entry which is preliminary data.</text>
</comment>
<evidence type="ECO:0000256" key="1">
    <source>
        <dbReference type="SAM" id="MobiDB-lite"/>
    </source>
</evidence>
<accession>A0ABT4T8Z7</accession>
<reference evidence="2 3" key="1">
    <citation type="submission" date="2022-11" db="EMBL/GenBank/DDBJ databases">
        <title>Nonomuraea corallina sp. nov., a new species of the genus Nonomuraea isolated from sea side sediment in Thai sea.</title>
        <authorList>
            <person name="Ngamcharungchit C."/>
            <person name="Matsumoto A."/>
            <person name="Suriyachadkun C."/>
            <person name="Panbangred W."/>
            <person name="Inahashi Y."/>
            <person name="Intra B."/>
        </authorList>
    </citation>
    <scope>NUCLEOTIDE SEQUENCE [LARGE SCALE GENOMIC DNA]</scope>
    <source>
        <strain evidence="2 3">DSM 43553</strain>
    </source>
</reference>
<dbReference type="Proteomes" id="UP001212498">
    <property type="component" value="Unassembled WGS sequence"/>
</dbReference>
<keyword evidence="3" id="KW-1185">Reference proteome</keyword>
<feature type="region of interest" description="Disordered" evidence="1">
    <location>
        <begin position="1"/>
        <end position="49"/>
    </location>
</feature>
<dbReference type="EMBL" id="JAPNUD010000166">
    <property type="protein sequence ID" value="MDA0645987.1"/>
    <property type="molecule type" value="Genomic_DNA"/>
</dbReference>
<protein>
    <submittedName>
        <fullName evidence="2">Uncharacterized protein</fullName>
    </submittedName>
</protein>
<feature type="compositionally biased region" description="Basic and acidic residues" evidence="1">
    <location>
        <begin position="23"/>
        <end position="49"/>
    </location>
</feature>
<dbReference type="RefSeq" id="WP_187281160.1">
    <property type="nucleotide sequence ID" value="NZ_BAABFD010000020.1"/>
</dbReference>
<organism evidence="2 3">
    <name type="scientific">Nonomuraea ferruginea</name>
    <dbReference type="NCBI Taxonomy" id="46174"/>
    <lineage>
        <taxon>Bacteria</taxon>
        <taxon>Bacillati</taxon>
        <taxon>Actinomycetota</taxon>
        <taxon>Actinomycetes</taxon>
        <taxon>Streptosporangiales</taxon>
        <taxon>Streptosporangiaceae</taxon>
        <taxon>Nonomuraea</taxon>
    </lineage>
</organism>
<proteinExistence type="predicted"/>
<evidence type="ECO:0000313" key="2">
    <source>
        <dbReference type="EMBL" id="MDA0645987.1"/>
    </source>
</evidence>
<evidence type="ECO:0000313" key="3">
    <source>
        <dbReference type="Proteomes" id="UP001212498"/>
    </source>
</evidence>
<gene>
    <name evidence="2" type="ORF">OUY24_35635</name>
</gene>
<name>A0ABT4T8Z7_9ACTN</name>